<evidence type="ECO:0000313" key="1">
    <source>
        <dbReference type="EMBL" id="MDQ0255883.1"/>
    </source>
</evidence>
<evidence type="ECO:0000313" key="2">
    <source>
        <dbReference type="Proteomes" id="UP001230005"/>
    </source>
</evidence>
<proteinExistence type="predicted"/>
<sequence length="64" mass="7356">MDNFGKYERKYSTNDFYLALFYIIFAKSLALKKSINLALTPDNPSPDGRVNRVVKGVTIYDYTV</sequence>
<keyword evidence="2" id="KW-1185">Reference proteome</keyword>
<dbReference type="EMBL" id="JAUSUG010000013">
    <property type="protein sequence ID" value="MDQ0255883.1"/>
    <property type="molecule type" value="Genomic_DNA"/>
</dbReference>
<organism evidence="1 2">
    <name type="scientific">Evansella vedderi</name>
    <dbReference type="NCBI Taxonomy" id="38282"/>
    <lineage>
        <taxon>Bacteria</taxon>
        <taxon>Bacillati</taxon>
        <taxon>Bacillota</taxon>
        <taxon>Bacilli</taxon>
        <taxon>Bacillales</taxon>
        <taxon>Bacillaceae</taxon>
        <taxon>Evansella</taxon>
    </lineage>
</organism>
<gene>
    <name evidence="1" type="ORF">J2S74_003267</name>
</gene>
<dbReference type="Proteomes" id="UP001230005">
    <property type="component" value="Unassembled WGS sequence"/>
</dbReference>
<protein>
    <submittedName>
        <fullName evidence="1">Fructoselysine-6-P-deglycase FrlB-like protein</fullName>
    </submittedName>
</protein>
<name>A0ABT9ZXC5_9BACI</name>
<accession>A0ABT9ZXC5</accession>
<reference evidence="1 2" key="1">
    <citation type="submission" date="2023-07" db="EMBL/GenBank/DDBJ databases">
        <title>Genomic Encyclopedia of Type Strains, Phase IV (KMG-IV): sequencing the most valuable type-strain genomes for metagenomic binning, comparative biology and taxonomic classification.</title>
        <authorList>
            <person name="Goeker M."/>
        </authorList>
    </citation>
    <scope>NUCLEOTIDE SEQUENCE [LARGE SCALE GENOMIC DNA]</scope>
    <source>
        <strain evidence="1 2">DSM 9768</strain>
    </source>
</reference>
<comment type="caution">
    <text evidence="1">The sequence shown here is derived from an EMBL/GenBank/DDBJ whole genome shotgun (WGS) entry which is preliminary data.</text>
</comment>
<dbReference type="Gene3D" id="3.40.50.10490">
    <property type="entry name" value="Glucose-6-phosphate isomerase like protein, domain 1"/>
    <property type="match status" value="1"/>
</dbReference>